<gene>
    <name evidence="3" type="ORF">NCG91_15880</name>
</gene>
<dbReference type="InterPro" id="IPR025295">
    <property type="entry name" value="eCIS_core_dom"/>
</dbReference>
<feature type="signal peptide" evidence="1">
    <location>
        <begin position="1"/>
        <end position="26"/>
    </location>
</feature>
<accession>A0ABT0WSQ0</accession>
<protein>
    <submittedName>
        <fullName evidence="3">DUF4157 domain-containing protein</fullName>
    </submittedName>
</protein>
<name>A0ABT0WSQ0_9BURK</name>
<keyword evidence="1" id="KW-0732">Signal</keyword>
<keyword evidence="4" id="KW-1185">Reference proteome</keyword>
<organism evidence="3 4">
    <name type="scientific">Janthinobacterium kumbetense</name>
    <dbReference type="NCBI Taxonomy" id="2950280"/>
    <lineage>
        <taxon>Bacteria</taxon>
        <taxon>Pseudomonadati</taxon>
        <taxon>Pseudomonadota</taxon>
        <taxon>Betaproteobacteria</taxon>
        <taxon>Burkholderiales</taxon>
        <taxon>Oxalobacteraceae</taxon>
        <taxon>Janthinobacterium</taxon>
    </lineage>
</organism>
<evidence type="ECO:0000259" key="2">
    <source>
        <dbReference type="Pfam" id="PF13699"/>
    </source>
</evidence>
<proteinExistence type="predicted"/>
<dbReference type="RefSeq" id="WP_251350366.1">
    <property type="nucleotide sequence ID" value="NZ_JAMQGR010000005.1"/>
</dbReference>
<evidence type="ECO:0000313" key="3">
    <source>
        <dbReference type="EMBL" id="MCM2567086.1"/>
    </source>
</evidence>
<dbReference type="EMBL" id="JAMQGR010000005">
    <property type="protein sequence ID" value="MCM2567086.1"/>
    <property type="molecule type" value="Genomic_DNA"/>
</dbReference>
<evidence type="ECO:0000313" key="4">
    <source>
        <dbReference type="Proteomes" id="UP001202243"/>
    </source>
</evidence>
<dbReference type="PROSITE" id="PS51257">
    <property type="entry name" value="PROKAR_LIPOPROTEIN"/>
    <property type="match status" value="1"/>
</dbReference>
<sequence length="327" mass="34499">MATLSRATAGWLVLAGILFHGTAATAGCPDCQYEACAPLVGCVCLPKSGCILPPAIDPGKVTERGKTDPIGTILNPLAPLNPTGIPTTGDIIEFVVKNPDTAIQLIQNPGQIPYTPVATAMVSARNAVVTSGNANSMAPEIKAFLLRWHTPDLLDSVRWTSEWSALQNTLQAAQMQFNSNTRAITVLNAVIFRSDDDARDPALWAHEMLHVQQYKNWGVTGFAKQWVDNSSDGGPVEAPAYARENEARLLLSSHAGNRALGVSAFYPPIPQKLPSGWMLTSCQCWGSVSPAAQTGAPVCQSGIAIPRACGPAGICGDGGAPWQTSCL</sequence>
<evidence type="ECO:0000256" key="1">
    <source>
        <dbReference type="SAM" id="SignalP"/>
    </source>
</evidence>
<comment type="caution">
    <text evidence="3">The sequence shown here is derived from an EMBL/GenBank/DDBJ whole genome shotgun (WGS) entry which is preliminary data.</text>
</comment>
<feature type="domain" description="eCIS core" evidence="2">
    <location>
        <begin position="156"/>
        <end position="216"/>
    </location>
</feature>
<feature type="chain" id="PRO_5047096612" evidence="1">
    <location>
        <begin position="27"/>
        <end position="327"/>
    </location>
</feature>
<reference evidence="3 4" key="1">
    <citation type="submission" date="2022-06" db="EMBL/GenBank/DDBJ databases">
        <title>Janthinobacterium kumbetensis sp. nov., isolated from spring water in Turkey.</title>
        <authorList>
            <person name="Inan Bektas K."/>
            <person name="Belduz A.A."/>
            <person name="Canakci S."/>
            <person name="Nalcaoglu A."/>
            <person name="Ceylan E."/>
            <person name="Kati H."/>
        </authorList>
    </citation>
    <scope>NUCLEOTIDE SEQUENCE [LARGE SCALE GENOMIC DNA]</scope>
    <source>
        <strain evidence="3 4">GK</strain>
    </source>
</reference>
<dbReference type="Pfam" id="PF13699">
    <property type="entry name" value="eCIS_core"/>
    <property type="match status" value="1"/>
</dbReference>
<dbReference type="Proteomes" id="UP001202243">
    <property type="component" value="Unassembled WGS sequence"/>
</dbReference>